<reference evidence="9 10" key="1">
    <citation type="submission" date="2019-01" db="EMBL/GenBank/DDBJ databases">
        <title>Spirosoma flava sp. nov., a propanil-degrading bacterium isolated from herbicide-contaminated soil.</title>
        <authorList>
            <person name="Zhang L."/>
            <person name="Jiang J.-D."/>
        </authorList>
    </citation>
    <scope>NUCLEOTIDE SEQUENCE [LARGE SCALE GENOMIC DNA]</scope>
    <source>
        <strain evidence="9 10">TY50</strain>
    </source>
</reference>
<feature type="transmembrane region" description="Helical" evidence="8">
    <location>
        <begin position="115"/>
        <end position="138"/>
    </location>
</feature>
<dbReference type="Gene3D" id="3.40.50.300">
    <property type="entry name" value="P-loop containing nucleotide triphosphate hydrolases"/>
    <property type="match status" value="1"/>
</dbReference>
<dbReference type="PANTHER" id="PTHR37937">
    <property type="entry name" value="CONJUGATIVE TRANSFER: DNA TRANSPORT"/>
    <property type="match status" value="1"/>
</dbReference>
<dbReference type="Proteomes" id="UP000290407">
    <property type="component" value="Unassembled WGS sequence"/>
</dbReference>
<evidence type="ECO:0000313" key="9">
    <source>
        <dbReference type="EMBL" id="RYC66639.1"/>
    </source>
</evidence>
<dbReference type="PANTHER" id="PTHR37937:SF1">
    <property type="entry name" value="CONJUGATIVE TRANSFER: DNA TRANSPORT"/>
    <property type="match status" value="1"/>
</dbReference>
<dbReference type="InterPro" id="IPR003688">
    <property type="entry name" value="TraG/VirD4"/>
</dbReference>
<keyword evidence="5 8" id="KW-1133">Transmembrane helix</keyword>
<keyword evidence="4 8" id="KW-0812">Transmembrane</keyword>
<dbReference type="AlphaFoldDB" id="A0A4Q2UIQ6"/>
<feature type="transmembrane region" description="Helical" evidence="8">
    <location>
        <begin position="7"/>
        <end position="29"/>
    </location>
</feature>
<evidence type="ECO:0000256" key="4">
    <source>
        <dbReference type="ARBA" id="ARBA00022692"/>
    </source>
</evidence>
<dbReference type="InterPro" id="IPR027417">
    <property type="entry name" value="P-loop_NTPase"/>
</dbReference>
<keyword evidence="3" id="KW-1003">Cell membrane</keyword>
<sequence>MNQNRNAVLLLVVLVGLLVGGEYFLLLHVKPSSAVWYTKLLNLYTKGGWLFRVLFALIIPMAFALPDDTKSYGSGRPAELQKDKRPAKKVQLLVLLGYLIGVALLGTAHRFPYQFAYIVPVGVGVSTLFGIGVGAWLLRPQPKRPISEDRKAGVSKKGFQFRTTSSGWIKVPNPFRGVFITGGPGSGKSESLAKPFIRQALAQNYCGILYDVKFPELTKYAYHYRKLNPDATTRFCILNFQDMNRTHRLNPIAPDNIPTITYAEEYALALLKNLQQEIIEKQDFWSRSCTAVLTGLIWYLRKHHPAQCTLPHVVTLITKMPYDKLMTLIGSDSECLSYVMSVITAIGNKSADQLSGVIGTLQNTLAKLATPEVFWVMSATDEGFSMDLNNANNPIFLCLGGDREVMDSLRPLLGLYTTVAVKRMNRQGKHHSILLLDEAPTIYIPNFEQIPATGRSSQIATVYMCQDLSQVRKYYGEKESQMILGTLSNQFYGAVSSAETAKYVSQLIGKHEVITPEESRDNRPAFDLSSLFEGRHQPQRGRSTISYRKQERPIVNPEDLHEFDKGEFIGFTVESKQGRFWGRIALEPDEQPVRNLPRFSSQYDLQTNMDSIVLDCATILGLADAEVERLLSSHEIMAIYKR</sequence>
<feature type="transmembrane region" description="Helical" evidence="8">
    <location>
        <begin position="49"/>
        <end position="66"/>
    </location>
</feature>
<dbReference type="Pfam" id="PF02534">
    <property type="entry name" value="T4SS-DNA_transf"/>
    <property type="match status" value="1"/>
</dbReference>
<comment type="similarity">
    <text evidence="2">Belongs to the VirD4/TraG family.</text>
</comment>
<evidence type="ECO:0000256" key="5">
    <source>
        <dbReference type="ARBA" id="ARBA00022989"/>
    </source>
</evidence>
<dbReference type="SUPFAM" id="SSF52540">
    <property type="entry name" value="P-loop containing nucleoside triphosphate hydrolases"/>
    <property type="match status" value="1"/>
</dbReference>
<comment type="subcellular location">
    <subcellularLocation>
        <location evidence="1">Cell membrane</location>
        <topology evidence="1">Multi-pass membrane protein</topology>
    </subcellularLocation>
</comment>
<gene>
    <name evidence="9" type="ORF">EQG79_29045</name>
</gene>
<feature type="transmembrane region" description="Helical" evidence="8">
    <location>
        <begin position="90"/>
        <end position="109"/>
    </location>
</feature>
<comment type="caution">
    <text evidence="9">The sequence shown here is derived from an EMBL/GenBank/DDBJ whole genome shotgun (WGS) entry which is preliminary data.</text>
</comment>
<protein>
    <submittedName>
        <fullName evidence="9">Type IV secretory system conjugative DNA transfer family protein</fullName>
    </submittedName>
</protein>
<keyword evidence="10" id="KW-1185">Reference proteome</keyword>
<dbReference type="InterPro" id="IPR051539">
    <property type="entry name" value="T4SS-coupling_protein"/>
</dbReference>
<evidence type="ECO:0000256" key="1">
    <source>
        <dbReference type="ARBA" id="ARBA00004651"/>
    </source>
</evidence>
<dbReference type="EMBL" id="SBLB01000013">
    <property type="protein sequence ID" value="RYC66639.1"/>
    <property type="molecule type" value="Genomic_DNA"/>
</dbReference>
<accession>A0A4Q2UIQ6</accession>
<evidence type="ECO:0000256" key="7">
    <source>
        <dbReference type="SAM" id="MobiDB-lite"/>
    </source>
</evidence>
<evidence type="ECO:0000256" key="6">
    <source>
        <dbReference type="ARBA" id="ARBA00023136"/>
    </source>
</evidence>
<organism evidence="9 10">
    <name type="scientific">Spirosoma sordidisoli</name>
    <dbReference type="NCBI Taxonomy" id="2502893"/>
    <lineage>
        <taxon>Bacteria</taxon>
        <taxon>Pseudomonadati</taxon>
        <taxon>Bacteroidota</taxon>
        <taxon>Cytophagia</taxon>
        <taxon>Cytophagales</taxon>
        <taxon>Cytophagaceae</taxon>
        <taxon>Spirosoma</taxon>
    </lineage>
</organism>
<evidence type="ECO:0000313" key="10">
    <source>
        <dbReference type="Proteomes" id="UP000290407"/>
    </source>
</evidence>
<dbReference type="GO" id="GO:0005886">
    <property type="term" value="C:plasma membrane"/>
    <property type="evidence" value="ECO:0007669"/>
    <property type="project" value="UniProtKB-SubCell"/>
</dbReference>
<evidence type="ECO:0000256" key="2">
    <source>
        <dbReference type="ARBA" id="ARBA00008806"/>
    </source>
</evidence>
<evidence type="ECO:0000256" key="8">
    <source>
        <dbReference type="SAM" id="Phobius"/>
    </source>
</evidence>
<dbReference type="RefSeq" id="WP_129606504.1">
    <property type="nucleotide sequence ID" value="NZ_SBLB01000013.1"/>
</dbReference>
<name>A0A4Q2UIQ6_9BACT</name>
<keyword evidence="6 8" id="KW-0472">Membrane</keyword>
<feature type="region of interest" description="Disordered" evidence="7">
    <location>
        <begin position="528"/>
        <end position="551"/>
    </location>
</feature>
<evidence type="ECO:0000256" key="3">
    <source>
        <dbReference type="ARBA" id="ARBA00022475"/>
    </source>
</evidence>
<proteinExistence type="inferred from homology"/>
<dbReference type="CDD" id="cd01127">
    <property type="entry name" value="TrwB_TraG_TraD_VirD4"/>
    <property type="match status" value="1"/>
</dbReference>